<name>L9ZXD4_9EURY</name>
<evidence type="ECO:0000256" key="3">
    <source>
        <dbReference type="ARBA" id="ARBA00022475"/>
    </source>
</evidence>
<dbReference type="PANTHER" id="PTHR11403">
    <property type="entry name" value="CYTOCHROME C OXIDASE SUBUNIT III"/>
    <property type="match status" value="1"/>
</dbReference>
<dbReference type="CDD" id="cd00386">
    <property type="entry name" value="Heme_Cu_Oxidase_III_like"/>
    <property type="match status" value="1"/>
</dbReference>
<feature type="compositionally biased region" description="Basic and acidic residues" evidence="7">
    <location>
        <begin position="33"/>
        <end position="48"/>
    </location>
</feature>
<feature type="region of interest" description="Disordered" evidence="7">
    <location>
        <begin position="1"/>
        <end position="49"/>
    </location>
</feature>
<evidence type="ECO:0000313" key="11">
    <source>
        <dbReference type="Proteomes" id="UP000011648"/>
    </source>
</evidence>
<dbReference type="Gene3D" id="1.20.120.80">
    <property type="entry name" value="Cytochrome c oxidase, subunit III, four-helix bundle"/>
    <property type="match status" value="1"/>
</dbReference>
<evidence type="ECO:0000313" key="10">
    <source>
        <dbReference type="EMBL" id="ELY90736.1"/>
    </source>
</evidence>
<keyword evidence="3" id="KW-1003">Cell membrane</keyword>
<feature type="compositionally biased region" description="Basic and acidic residues" evidence="7">
    <location>
        <begin position="13"/>
        <end position="25"/>
    </location>
</feature>
<feature type="domain" description="Heme-copper oxidase subunit III family profile" evidence="9">
    <location>
        <begin position="51"/>
        <end position="303"/>
    </location>
</feature>
<dbReference type="EMBL" id="AOIL01000042">
    <property type="protein sequence ID" value="ELY90736.1"/>
    <property type="molecule type" value="Genomic_DNA"/>
</dbReference>
<feature type="transmembrane region" description="Helical" evidence="8">
    <location>
        <begin position="53"/>
        <end position="72"/>
    </location>
</feature>
<feature type="transmembrane region" description="Helical" evidence="8">
    <location>
        <begin position="125"/>
        <end position="150"/>
    </location>
</feature>
<evidence type="ECO:0000256" key="1">
    <source>
        <dbReference type="ARBA" id="ARBA00004651"/>
    </source>
</evidence>
<feature type="transmembrane region" description="Helical" evidence="8">
    <location>
        <begin position="197"/>
        <end position="217"/>
    </location>
</feature>
<dbReference type="STRING" id="1230458.C484_10951"/>
<dbReference type="GO" id="GO:0004129">
    <property type="term" value="F:cytochrome-c oxidase activity"/>
    <property type="evidence" value="ECO:0007669"/>
    <property type="project" value="InterPro"/>
</dbReference>
<organism evidence="10 11">
    <name type="scientific">Natrialba taiwanensis DSM 12281</name>
    <dbReference type="NCBI Taxonomy" id="1230458"/>
    <lineage>
        <taxon>Archaea</taxon>
        <taxon>Methanobacteriati</taxon>
        <taxon>Methanobacteriota</taxon>
        <taxon>Stenosarchaea group</taxon>
        <taxon>Halobacteria</taxon>
        <taxon>Halobacteriales</taxon>
        <taxon>Natrialbaceae</taxon>
        <taxon>Natrialba</taxon>
    </lineage>
</organism>
<dbReference type="PROSITE" id="PS50253">
    <property type="entry name" value="COX3"/>
    <property type="match status" value="1"/>
</dbReference>
<dbReference type="PANTHER" id="PTHR11403:SF2">
    <property type="entry name" value="CYTOCHROME BO(3) UBIQUINOL OXIDASE SUBUNIT 3"/>
    <property type="match status" value="1"/>
</dbReference>
<feature type="transmembrane region" description="Helical" evidence="8">
    <location>
        <begin position="162"/>
        <end position="185"/>
    </location>
</feature>
<dbReference type="Pfam" id="PF00510">
    <property type="entry name" value="COX3"/>
    <property type="match status" value="1"/>
</dbReference>
<comment type="similarity">
    <text evidence="2">Belongs to the cytochrome c oxidase subunit 3 family.</text>
</comment>
<feature type="transmembrane region" description="Helical" evidence="8">
    <location>
        <begin position="237"/>
        <end position="262"/>
    </location>
</feature>
<evidence type="ECO:0000256" key="7">
    <source>
        <dbReference type="SAM" id="MobiDB-lite"/>
    </source>
</evidence>
<reference evidence="10 11" key="1">
    <citation type="journal article" date="2014" name="PLoS Genet.">
        <title>Phylogenetically driven sequencing of extremely halophilic archaea reveals strategies for static and dynamic osmo-response.</title>
        <authorList>
            <person name="Becker E.A."/>
            <person name="Seitzer P.M."/>
            <person name="Tritt A."/>
            <person name="Larsen D."/>
            <person name="Krusor M."/>
            <person name="Yao A.I."/>
            <person name="Wu D."/>
            <person name="Madern D."/>
            <person name="Eisen J.A."/>
            <person name="Darling A.E."/>
            <person name="Facciotti M.T."/>
        </authorList>
    </citation>
    <scope>NUCLEOTIDE SEQUENCE [LARGE SCALE GENOMIC DNA]</scope>
    <source>
        <strain evidence="10 11">DSM 12281</strain>
    </source>
</reference>
<evidence type="ECO:0000256" key="8">
    <source>
        <dbReference type="SAM" id="Phobius"/>
    </source>
</evidence>
<dbReference type="InterPro" id="IPR013833">
    <property type="entry name" value="Cyt_c_oxidase_su3_a-hlx"/>
</dbReference>
<gene>
    <name evidence="10" type="ORF">C484_10951</name>
</gene>
<dbReference type="GO" id="GO:0019646">
    <property type="term" value="P:aerobic electron transport chain"/>
    <property type="evidence" value="ECO:0007669"/>
    <property type="project" value="InterPro"/>
</dbReference>
<dbReference type="OrthoDB" id="248633at2157"/>
<dbReference type="InterPro" id="IPR024791">
    <property type="entry name" value="Cyt_c/ubiquinol_Oxase_su3"/>
</dbReference>
<feature type="transmembrane region" description="Helical" evidence="8">
    <location>
        <begin position="282"/>
        <end position="302"/>
    </location>
</feature>
<evidence type="ECO:0000256" key="4">
    <source>
        <dbReference type="ARBA" id="ARBA00022692"/>
    </source>
</evidence>
<protein>
    <submittedName>
        <fullName evidence="10">Cytochrome c oxidase subunit III</fullName>
    </submittedName>
</protein>
<dbReference type="SUPFAM" id="SSF81452">
    <property type="entry name" value="Cytochrome c oxidase subunit III-like"/>
    <property type="match status" value="1"/>
</dbReference>
<keyword evidence="6 8" id="KW-0472">Membrane</keyword>
<dbReference type="Proteomes" id="UP000011648">
    <property type="component" value="Unassembled WGS sequence"/>
</dbReference>
<evidence type="ECO:0000256" key="6">
    <source>
        <dbReference type="ARBA" id="ARBA00023136"/>
    </source>
</evidence>
<keyword evidence="5 8" id="KW-1133">Transmembrane helix</keyword>
<evidence type="ECO:0000256" key="5">
    <source>
        <dbReference type="ARBA" id="ARBA00022989"/>
    </source>
</evidence>
<sequence length="304" mass="32651">MDSGGHTDPPADDTARADGSGHHVPEGQAPEEYGDHRGHGDHGEPEHNHRSRWPFIAAAGAAALYGGFALFIFGAETELVPRPIGIGLAVVGAAALLAGIGGWLNQAFLAPARERQEPHKSRGSYVSTTMLFLTTDVSTFGGLFIYYFFIRVGTWPAAELPPLLGSLVIINTALLVTSSITLHYAHESLGHGNRRRFLTLLCATLALAIVFLAGQAYEYYEFITAEGFTLTSGIFGSAFFGLTGLHGFHVALGIGGIAILCWRALRGYYGPDRDTSIATVSLYWHFVDAVWLFLVVVLYVGASI</sequence>
<feature type="transmembrane region" description="Helical" evidence="8">
    <location>
        <begin position="84"/>
        <end position="104"/>
    </location>
</feature>
<dbReference type="InterPro" id="IPR000298">
    <property type="entry name" value="Cyt_c_oxidase-like_su3"/>
</dbReference>
<proteinExistence type="inferred from homology"/>
<dbReference type="PATRIC" id="fig|1230458.4.peg.2192"/>
<comment type="subcellular location">
    <subcellularLocation>
        <location evidence="1">Cell membrane</location>
        <topology evidence="1">Multi-pass membrane protein</topology>
    </subcellularLocation>
</comment>
<accession>L9ZXD4</accession>
<dbReference type="RefSeq" id="WP_006825943.1">
    <property type="nucleotide sequence ID" value="NZ_AOIL01000042.1"/>
</dbReference>
<keyword evidence="11" id="KW-1185">Reference proteome</keyword>
<evidence type="ECO:0000256" key="2">
    <source>
        <dbReference type="ARBA" id="ARBA00010581"/>
    </source>
</evidence>
<comment type="caution">
    <text evidence="10">The sequence shown here is derived from an EMBL/GenBank/DDBJ whole genome shotgun (WGS) entry which is preliminary data.</text>
</comment>
<dbReference type="AlphaFoldDB" id="L9ZXD4"/>
<keyword evidence="4 8" id="KW-0812">Transmembrane</keyword>
<dbReference type="GO" id="GO:0005886">
    <property type="term" value="C:plasma membrane"/>
    <property type="evidence" value="ECO:0007669"/>
    <property type="project" value="UniProtKB-SubCell"/>
</dbReference>
<evidence type="ECO:0000259" key="9">
    <source>
        <dbReference type="PROSITE" id="PS50253"/>
    </source>
</evidence>
<dbReference type="InterPro" id="IPR035973">
    <property type="entry name" value="Cyt_c_oxidase_su3-like_sf"/>
</dbReference>